<dbReference type="Proteomes" id="UP000187464">
    <property type="component" value="Chromosome I"/>
</dbReference>
<dbReference type="STRING" id="1642647.PSM36_0649"/>
<evidence type="ECO:0000313" key="2">
    <source>
        <dbReference type="Proteomes" id="UP000187464"/>
    </source>
</evidence>
<reference evidence="1 2" key="1">
    <citation type="submission" date="2016-08" db="EMBL/GenBank/DDBJ databases">
        <authorList>
            <person name="Seilhamer J.J."/>
        </authorList>
    </citation>
    <scope>NUCLEOTIDE SEQUENCE [LARGE SCALE GENOMIC DNA]</scope>
    <source>
        <strain evidence="1">M3/6</strain>
    </source>
</reference>
<dbReference type="AlphaFoldDB" id="A0A1R3T012"/>
<keyword evidence="2" id="KW-1185">Reference proteome</keyword>
<gene>
    <name evidence="1" type="ORF">PSM36_0649</name>
</gene>
<protein>
    <submittedName>
        <fullName evidence="1">Uncharacterized protein</fullName>
    </submittedName>
</protein>
<proteinExistence type="predicted"/>
<organism evidence="1 2">
    <name type="scientific">Proteiniphilum saccharofermentans</name>
    <dbReference type="NCBI Taxonomy" id="1642647"/>
    <lineage>
        <taxon>Bacteria</taxon>
        <taxon>Pseudomonadati</taxon>
        <taxon>Bacteroidota</taxon>
        <taxon>Bacteroidia</taxon>
        <taxon>Bacteroidales</taxon>
        <taxon>Dysgonomonadaceae</taxon>
        <taxon>Proteiniphilum</taxon>
    </lineage>
</organism>
<accession>A0A1R3T012</accession>
<dbReference type="EMBL" id="LT605205">
    <property type="protein sequence ID" value="SCD19479.1"/>
    <property type="molecule type" value="Genomic_DNA"/>
</dbReference>
<sequence>MYRIKLSDEAEKDFDEYIYHIRAVYHAPITATKHYAGLSNCINSLKFFPERHPLQISNFFCVLDQMSVV</sequence>
<evidence type="ECO:0000313" key="1">
    <source>
        <dbReference type="EMBL" id="SCD19479.1"/>
    </source>
</evidence>
<dbReference type="KEGG" id="psac:PSM36_0649"/>
<name>A0A1R3T012_9BACT</name>